<dbReference type="Proteomes" id="UP000324897">
    <property type="component" value="Unassembled WGS sequence"/>
</dbReference>
<protein>
    <submittedName>
        <fullName evidence="1">Uncharacterized protein</fullName>
    </submittedName>
</protein>
<evidence type="ECO:0000313" key="2">
    <source>
        <dbReference type="Proteomes" id="UP000324897"/>
    </source>
</evidence>
<dbReference type="AlphaFoldDB" id="A0A5J9T2J8"/>
<accession>A0A5J9T2J8</accession>
<reference evidence="1 2" key="1">
    <citation type="journal article" date="2019" name="Sci. Rep.">
        <title>A high-quality genome of Eragrostis curvula grass provides insights into Poaceae evolution and supports new strategies to enhance forage quality.</title>
        <authorList>
            <person name="Carballo J."/>
            <person name="Santos B.A.C.M."/>
            <person name="Zappacosta D."/>
            <person name="Garbus I."/>
            <person name="Selva J.P."/>
            <person name="Gallo C.A."/>
            <person name="Diaz A."/>
            <person name="Albertini E."/>
            <person name="Caccamo M."/>
            <person name="Echenique V."/>
        </authorList>
    </citation>
    <scope>NUCLEOTIDE SEQUENCE [LARGE SCALE GENOMIC DNA]</scope>
    <source>
        <strain evidence="2">cv. Victoria</strain>
        <tissue evidence="1">Leaf</tissue>
    </source>
</reference>
<evidence type="ECO:0000313" key="1">
    <source>
        <dbReference type="EMBL" id="TVU05512.1"/>
    </source>
</evidence>
<feature type="non-terminal residue" evidence="1">
    <location>
        <position position="1"/>
    </location>
</feature>
<dbReference type="Gramene" id="TVU05512">
    <property type="protein sequence ID" value="TVU05512"/>
    <property type="gene ID" value="EJB05_48678"/>
</dbReference>
<dbReference type="EMBL" id="RWGY01000051">
    <property type="protein sequence ID" value="TVU05512.1"/>
    <property type="molecule type" value="Genomic_DNA"/>
</dbReference>
<comment type="caution">
    <text evidence="1">The sequence shown here is derived from an EMBL/GenBank/DDBJ whole genome shotgun (WGS) entry which is preliminary data.</text>
</comment>
<keyword evidence="2" id="KW-1185">Reference proteome</keyword>
<sequence length="227" mass="24417">MSAPPNKSRFHCPCARINVAQSDLALLATVPATGRRTLPARRTARLGSSFIRRARFKIKYPCLAAWLLLEANSNSSARASLCCYTPGPGSPLYAETKSGSSPQDDSVVCFRGICVFFSRMLIWALYTLAAVDCGWDDISILFVVHRLYSEDAITISPGGILPTLGETSDTIMFVANAGSTEGTTAHVINVSSNGITSLSVQASGSNNECWLGSTYFSIPVMFLQFAK</sequence>
<organism evidence="1 2">
    <name type="scientific">Eragrostis curvula</name>
    <name type="common">weeping love grass</name>
    <dbReference type="NCBI Taxonomy" id="38414"/>
    <lineage>
        <taxon>Eukaryota</taxon>
        <taxon>Viridiplantae</taxon>
        <taxon>Streptophyta</taxon>
        <taxon>Embryophyta</taxon>
        <taxon>Tracheophyta</taxon>
        <taxon>Spermatophyta</taxon>
        <taxon>Magnoliopsida</taxon>
        <taxon>Liliopsida</taxon>
        <taxon>Poales</taxon>
        <taxon>Poaceae</taxon>
        <taxon>PACMAD clade</taxon>
        <taxon>Chloridoideae</taxon>
        <taxon>Eragrostideae</taxon>
        <taxon>Eragrostidinae</taxon>
        <taxon>Eragrostis</taxon>
    </lineage>
</organism>
<name>A0A5J9T2J8_9POAL</name>
<proteinExistence type="predicted"/>
<gene>
    <name evidence="1" type="ORF">EJB05_48678</name>
</gene>